<keyword evidence="2" id="KW-0677">Repeat</keyword>
<dbReference type="InterPro" id="IPR001611">
    <property type="entry name" value="Leu-rich_rpt"/>
</dbReference>
<dbReference type="SUPFAM" id="SSF52058">
    <property type="entry name" value="L domain-like"/>
    <property type="match status" value="1"/>
</dbReference>
<name>A0A6C0K0V2_9ZZZZ</name>
<dbReference type="EMBL" id="MN740752">
    <property type="protein sequence ID" value="QHU10267.1"/>
    <property type="molecule type" value="Genomic_DNA"/>
</dbReference>
<dbReference type="Gene3D" id="3.80.10.10">
    <property type="entry name" value="Ribonuclease Inhibitor"/>
    <property type="match status" value="1"/>
</dbReference>
<dbReference type="InterPro" id="IPR032675">
    <property type="entry name" value="LRR_dom_sf"/>
</dbReference>
<evidence type="ECO:0000256" key="2">
    <source>
        <dbReference type="ARBA" id="ARBA00022737"/>
    </source>
</evidence>
<protein>
    <submittedName>
        <fullName evidence="3">Uncharacterized protein</fullName>
    </submittedName>
</protein>
<dbReference type="PROSITE" id="PS51450">
    <property type="entry name" value="LRR"/>
    <property type="match status" value="1"/>
</dbReference>
<reference evidence="3" key="1">
    <citation type="journal article" date="2020" name="Nature">
        <title>Giant virus diversity and host interactions through global metagenomics.</title>
        <authorList>
            <person name="Schulz F."/>
            <person name="Roux S."/>
            <person name="Paez-Espino D."/>
            <person name="Jungbluth S."/>
            <person name="Walsh D.A."/>
            <person name="Denef V.J."/>
            <person name="McMahon K.D."/>
            <person name="Konstantinidis K.T."/>
            <person name="Eloe-Fadrosh E.A."/>
            <person name="Kyrpides N.C."/>
            <person name="Woyke T."/>
        </authorList>
    </citation>
    <scope>NUCLEOTIDE SEQUENCE</scope>
    <source>
        <strain evidence="3">GVMAG-S-1101164-67</strain>
    </source>
</reference>
<dbReference type="PANTHER" id="PTHR46652">
    <property type="entry name" value="LEUCINE-RICH REPEAT AND IQ DOMAIN-CONTAINING PROTEIN 1-RELATED"/>
    <property type="match status" value="1"/>
</dbReference>
<dbReference type="PANTHER" id="PTHR46652:SF3">
    <property type="entry name" value="LEUCINE-RICH REPEAT-CONTAINING PROTEIN 9"/>
    <property type="match status" value="1"/>
</dbReference>
<accession>A0A6C0K0V2</accession>
<evidence type="ECO:0000313" key="3">
    <source>
        <dbReference type="EMBL" id="QHU10267.1"/>
    </source>
</evidence>
<evidence type="ECO:0000256" key="1">
    <source>
        <dbReference type="ARBA" id="ARBA00022614"/>
    </source>
</evidence>
<dbReference type="AlphaFoldDB" id="A0A6C0K0V2"/>
<keyword evidence="1" id="KW-0433">Leucine-rich repeat</keyword>
<dbReference type="InterPro" id="IPR050836">
    <property type="entry name" value="SDS22/Internalin_LRR"/>
</dbReference>
<sequence length="490" mass="56580">MSIIYNRREEIIRDNNTAQDELEGMLSRLDPNTKQLIISTPLHGDIDFATLTRSGFRNIETIRFEEPGEITTIKNLPDSLHVLKCNNQLLIGLFELPPFLEELDCDYNYITEFSGDKLKNLAKLHISHNRLEKLDGLLDNLEELYCTNNKLQLLNLDGLDKLKVLHVSENPTLVIEHVPEGLVDFKSDNSPFAVVRYDGVQEPGGDTTIGKMNEVHYENKIDYLEALNVYFKLKKNYEESFFSAKQHAFRSAKSKTAAKRLAALVKPKCINCRLPGGTIFEHKDDKYTAVCGVPEVQNKCNLNIQLYRGHFSDEENILYIFKKGVDEVKEKIVRQKLDTLFDYVSDKVAAQRFKKEVENYNFESSIYNEILQSYNEKYYSKTKQDAINEKTEAINQLIDQYNSIIDDYKNNPENNELLRDAIRLQTRSITPEMENLRRLKNELNEVIIDIDTVGNTYTIKSSLVQRKITLANMDITLEEPPRVVKFSKKA</sequence>
<organism evidence="3">
    <name type="scientific">viral metagenome</name>
    <dbReference type="NCBI Taxonomy" id="1070528"/>
    <lineage>
        <taxon>unclassified sequences</taxon>
        <taxon>metagenomes</taxon>
        <taxon>organismal metagenomes</taxon>
    </lineage>
</organism>
<proteinExistence type="predicted"/>